<dbReference type="RefSeq" id="WP_380249998.1">
    <property type="nucleotide sequence ID" value="NZ_JBHUII010000004.1"/>
</dbReference>
<keyword evidence="5" id="KW-1185">Reference proteome</keyword>
<dbReference type="PANTHER" id="PTHR43794:SF11">
    <property type="entry name" value="AMIDOHYDROLASE-RELATED DOMAIN-CONTAINING PROTEIN"/>
    <property type="match status" value="1"/>
</dbReference>
<evidence type="ECO:0000256" key="1">
    <source>
        <dbReference type="ARBA" id="ARBA00006745"/>
    </source>
</evidence>
<dbReference type="Pfam" id="PF01979">
    <property type="entry name" value="Amidohydro_1"/>
    <property type="match status" value="1"/>
</dbReference>
<feature type="domain" description="Amidohydrolase-related" evidence="3">
    <location>
        <begin position="57"/>
        <end position="400"/>
    </location>
</feature>
<dbReference type="EC" id="3.5.4.32" evidence="4"/>
<comment type="caution">
    <text evidence="4">The sequence shown here is derived from an EMBL/GenBank/DDBJ whole genome shotgun (WGS) entry which is preliminary data.</text>
</comment>
<dbReference type="InterPro" id="IPR011059">
    <property type="entry name" value="Metal-dep_hydrolase_composite"/>
</dbReference>
<accession>A0ABW5BKK3</accession>
<name>A0ABW5BKK3_9PROT</name>
<dbReference type="NCBIfam" id="NF006055">
    <property type="entry name" value="PRK08203.1"/>
    <property type="match status" value="1"/>
</dbReference>
<comment type="similarity">
    <text evidence="1">Belongs to the metallo-dependent hydrolases superfamily. ATZ/TRZ family.</text>
</comment>
<dbReference type="EMBL" id="JBHUII010000004">
    <property type="protein sequence ID" value="MFD2205413.1"/>
    <property type="molecule type" value="Genomic_DNA"/>
</dbReference>
<reference evidence="5" key="1">
    <citation type="journal article" date="2019" name="Int. J. Syst. Evol. Microbiol.">
        <title>The Global Catalogue of Microorganisms (GCM) 10K type strain sequencing project: providing services to taxonomists for standard genome sequencing and annotation.</title>
        <authorList>
            <consortium name="The Broad Institute Genomics Platform"/>
            <consortium name="The Broad Institute Genome Sequencing Center for Infectious Disease"/>
            <person name="Wu L."/>
            <person name="Ma J."/>
        </authorList>
    </citation>
    <scope>NUCLEOTIDE SEQUENCE [LARGE SCALE GENOMIC DNA]</scope>
    <source>
        <strain evidence="5">CGMCC 4.7192</strain>
    </source>
</reference>
<dbReference type="InterPro" id="IPR050287">
    <property type="entry name" value="MTA/SAH_deaminase"/>
</dbReference>
<dbReference type="SUPFAM" id="SSF51556">
    <property type="entry name" value="Metallo-dependent hydrolases"/>
    <property type="match status" value="1"/>
</dbReference>
<dbReference type="InterPro" id="IPR032466">
    <property type="entry name" value="Metal_Hydrolase"/>
</dbReference>
<dbReference type="SUPFAM" id="SSF51338">
    <property type="entry name" value="Composite domain of metallo-dependent hydrolases"/>
    <property type="match status" value="1"/>
</dbReference>
<dbReference type="Gene3D" id="2.30.40.10">
    <property type="entry name" value="Urease, subunit C, domain 1"/>
    <property type="match status" value="1"/>
</dbReference>
<keyword evidence="2 4" id="KW-0378">Hydrolase</keyword>
<organism evidence="4 5">
    <name type="scientific">Kiloniella antarctica</name>
    <dbReference type="NCBI Taxonomy" id="1550907"/>
    <lineage>
        <taxon>Bacteria</taxon>
        <taxon>Pseudomonadati</taxon>
        <taxon>Pseudomonadota</taxon>
        <taxon>Alphaproteobacteria</taxon>
        <taxon>Rhodospirillales</taxon>
        <taxon>Kiloniellaceae</taxon>
        <taxon>Kiloniella</taxon>
    </lineage>
</organism>
<dbReference type="GO" id="GO:0102127">
    <property type="term" value="F:8-oxoguanine deaminase activity"/>
    <property type="evidence" value="ECO:0007669"/>
    <property type="project" value="UniProtKB-EC"/>
</dbReference>
<gene>
    <name evidence="4" type="ORF">ACFSKO_07320</name>
</gene>
<dbReference type="Proteomes" id="UP001597294">
    <property type="component" value="Unassembled WGS sequence"/>
</dbReference>
<evidence type="ECO:0000259" key="3">
    <source>
        <dbReference type="Pfam" id="PF01979"/>
    </source>
</evidence>
<dbReference type="InterPro" id="IPR006680">
    <property type="entry name" value="Amidohydro-rel"/>
</dbReference>
<dbReference type="CDD" id="cd01298">
    <property type="entry name" value="ATZ_TRZ_like"/>
    <property type="match status" value="1"/>
</dbReference>
<evidence type="ECO:0000256" key="2">
    <source>
        <dbReference type="ARBA" id="ARBA00022801"/>
    </source>
</evidence>
<dbReference type="Gene3D" id="3.20.20.140">
    <property type="entry name" value="Metal-dependent hydrolases"/>
    <property type="match status" value="1"/>
</dbReference>
<protein>
    <submittedName>
        <fullName evidence="4">8-oxoguanine deaminase</fullName>
        <ecNumber evidence="4">3.5.4.32</ecNumber>
    </submittedName>
</protein>
<evidence type="ECO:0000313" key="5">
    <source>
        <dbReference type="Proteomes" id="UP001597294"/>
    </source>
</evidence>
<proteinExistence type="inferred from homology"/>
<sequence>MKTLLIKNARVLVTMDENRRELKEGALYAVDGVIKAVGSINDLPQDADTVLDLRDHIVLPGLVNTHHHLYQSLTRTFAQDEPLFPWLKSLYPVWSHLTPEAIKVSAQVGIAELLLSGCTTTSDHLYLFPNGSRLDDSIEGAMEMGIRFHATRGSMSFGESDGGLPPDSLVEKEDDILKDSQRLIETYHDASEGSRLRIALAPCSPFSVSRDLMRESAILARSMGVGLHTHLAENVEDVLYSQEKFGLTPGQYAEELGWVGDDVWHAHCVQLNPDEISLFARTGTGVAHCPCSNMRLGSGIAPVREMYDAGVKVGLGVDGSASNDSGHLLAEARQAMLLQRVKLGARGMKIREAIEIATVGGAKVLNRSDIGILAPGYQADFAAFKLDPLHHSGAELDPVAGLMLCTPANANYTVVGGELLVSEGKITRLDMQPLLQRHRNIAIDLANKAV</sequence>
<evidence type="ECO:0000313" key="4">
    <source>
        <dbReference type="EMBL" id="MFD2205413.1"/>
    </source>
</evidence>
<dbReference type="PANTHER" id="PTHR43794">
    <property type="entry name" value="AMINOHYDROLASE SSNA-RELATED"/>
    <property type="match status" value="1"/>
</dbReference>